<gene>
    <name evidence="8" type="ORF">F3Y22_tig00116962pilonHSYRG00697</name>
</gene>
<keyword evidence="4" id="KW-0804">Transcription</keyword>
<dbReference type="Gene3D" id="3.30.730.10">
    <property type="entry name" value="AP2/ERF domain"/>
    <property type="match status" value="1"/>
</dbReference>
<accession>A0A6A2XBT2</accession>
<name>A0A6A2XBT2_HIBSY</name>
<keyword evidence="3" id="KW-0238">DNA-binding</keyword>
<protein>
    <submittedName>
        <fullName evidence="8">Subtilase family protein isoform 1</fullName>
    </submittedName>
</protein>
<dbReference type="SUPFAM" id="SSF54171">
    <property type="entry name" value="DNA-binding domain"/>
    <property type="match status" value="1"/>
</dbReference>
<evidence type="ECO:0000256" key="2">
    <source>
        <dbReference type="ARBA" id="ARBA00023015"/>
    </source>
</evidence>
<dbReference type="PANTHER" id="PTHR31190">
    <property type="entry name" value="DNA-BINDING DOMAIN"/>
    <property type="match status" value="1"/>
</dbReference>
<reference evidence="8" key="1">
    <citation type="submission" date="2019-09" db="EMBL/GenBank/DDBJ databases">
        <title>Draft genome information of white flower Hibiscus syriacus.</title>
        <authorList>
            <person name="Kim Y.-M."/>
        </authorList>
    </citation>
    <scope>NUCLEOTIDE SEQUENCE [LARGE SCALE GENOMIC DNA]</scope>
    <source>
        <strain evidence="8">YM2019G1</strain>
    </source>
</reference>
<evidence type="ECO:0000313" key="9">
    <source>
        <dbReference type="Proteomes" id="UP000436088"/>
    </source>
</evidence>
<evidence type="ECO:0000256" key="5">
    <source>
        <dbReference type="ARBA" id="ARBA00023242"/>
    </source>
</evidence>
<keyword evidence="5" id="KW-0539">Nucleus</keyword>
<comment type="similarity">
    <text evidence="6">Belongs to the AP2/ERF transcription factor family. ERF subfamily.</text>
</comment>
<dbReference type="GO" id="GO:0003677">
    <property type="term" value="F:DNA binding"/>
    <property type="evidence" value="ECO:0007669"/>
    <property type="project" value="UniProtKB-KW"/>
</dbReference>
<dbReference type="Pfam" id="PF00847">
    <property type="entry name" value="AP2"/>
    <property type="match status" value="1"/>
</dbReference>
<dbReference type="GO" id="GO:0005634">
    <property type="term" value="C:nucleus"/>
    <property type="evidence" value="ECO:0007669"/>
    <property type="project" value="UniProtKB-SubCell"/>
</dbReference>
<organism evidence="8 9">
    <name type="scientific">Hibiscus syriacus</name>
    <name type="common">Rose of Sharon</name>
    <dbReference type="NCBI Taxonomy" id="106335"/>
    <lineage>
        <taxon>Eukaryota</taxon>
        <taxon>Viridiplantae</taxon>
        <taxon>Streptophyta</taxon>
        <taxon>Embryophyta</taxon>
        <taxon>Tracheophyta</taxon>
        <taxon>Spermatophyta</taxon>
        <taxon>Magnoliopsida</taxon>
        <taxon>eudicotyledons</taxon>
        <taxon>Gunneridae</taxon>
        <taxon>Pentapetalae</taxon>
        <taxon>rosids</taxon>
        <taxon>malvids</taxon>
        <taxon>Malvales</taxon>
        <taxon>Malvaceae</taxon>
        <taxon>Malvoideae</taxon>
        <taxon>Hibiscus</taxon>
    </lineage>
</organism>
<keyword evidence="9" id="KW-1185">Reference proteome</keyword>
<evidence type="ECO:0000256" key="4">
    <source>
        <dbReference type="ARBA" id="ARBA00023163"/>
    </source>
</evidence>
<dbReference type="CDD" id="cd00018">
    <property type="entry name" value="AP2"/>
    <property type="match status" value="1"/>
</dbReference>
<dbReference type="FunFam" id="3.30.730.10:FF:000001">
    <property type="entry name" value="Ethylene-responsive transcription factor 2"/>
    <property type="match status" value="1"/>
</dbReference>
<evidence type="ECO:0000256" key="3">
    <source>
        <dbReference type="ARBA" id="ARBA00023125"/>
    </source>
</evidence>
<dbReference type="InterPro" id="IPR036955">
    <property type="entry name" value="AP2/ERF_dom_sf"/>
</dbReference>
<dbReference type="PRINTS" id="PR00367">
    <property type="entry name" value="ETHRSPELEMNT"/>
</dbReference>
<dbReference type="InterPro" id="IPR044808">
    <property type="entry name" value="ERF_plant"/>
</dbReference>
<dbReference type="Proteomes" id="UP000436088">
    <property type="component" value="Unassembled WGS sequence"/>
</dbReference>
<dbReference type="EMBL" id="VEPZ02001737">
    <property type="protein sequence ID" value="KAE8659586.1"/>
    <property type="molecule type" value="Genomic_DNA"/>
</dbReference>
<dbReference type="AlphaFoldDB" id="A0A6A2XBT2"/>
<dbReference type="InterPro" id="IPR016177">
    <property type="entry name" value="DNA-bd_dom_sf"/>
</dbReference>
<evidence type="ECO:0000259" key="7">
    <source>
        <dbReference type="PROSITE" id="PS51032"/>
    </source>
</evidence>
<dbReference type="PROSITE" id="PS51032">
    <property type="entry name" value="AP2_ERF"/>
    <property type="match status" value="1"/>
</dbReference>
<dbReference type="GO" id="GO:0003700">
    <property type="term" value="F:DNA-binding transcription factor activity"/>
    <property type="evidence" value="ECO:0007669"/>
    <property type="project" value="InterPro"/>
</dbReference>
<evidence type="ECO:0000313" key="8">
    <source>
        <dbReference type="EMBL" id="KAE8659586.1"/>
    </source>
</evidence>
<keyword evidence="2" id="KW-0805">Transcription regulation</keyword>
<dbReference type="GO" id="GO:0009873">
    <property type="term" value="P:ethylene-activated signaling pathway"/>
    <property type="evidence" value="ECO:0007669"/>
    <property type="project" value="InterPro"/>
</dbReference>
<evidence type="ECO:0000256" key="6">
    <source>
        <dbReference type="ARBA" id="ARBA00024343"/>
    </source>
</evidence>
<sequence length="273" mass="31496">MCGGAIISDFIAPQSRRLTADFLWPELKKSESKKRSAKRYSKPVFDFADDFELTSRTSRMMNLMLMMFRLISSLLLSLPLRKHRGLSLMKRKNQYRGIRQRPWGKWAAEIRDPKKGIRVWLGTFSTAEEAARAYDAEARRIRGKKGKLNFPDEISRAFPKRVIKTNDEKSLPMSNLSPVEPNINQDFNCLNKSGQNYYDIMDFIEEKAPIDPFAYVDPVPAAVDVGSKPFAQSDNSPLYFNSDNGSNPFDSSDFGWENMVLRLRKYRLFLKLL</sequence>
<evidence type="ECO:0000256" key="1">
    <source>
        <dbReference type="ARBA" id="ARBA00004123"/>
    </source>
</evidence>
<proteinExistence type="inferred from homology"/>
<dbReference type="PANTHER" id="PTHR31190:SF142">
    <property type="entry name" value="ETHYLENE-RESPONSIVE TRANSCRIPTION FACTOR RAP2-3"/>
    <property type="match status" value="1"/>
</dbReference>
<comment type="caution">
    <text evidence="8">The sequence shown here is derived from an EMBL/GenBank/DDBJ whole genome shotgun (WGS) entry which is preliminary data.</text>
</comment>
<feature type="domain" description="AP2/ERF" evidence="7">
    <location>
        <begin position="94"/>
        <end position="151"/>
    </location>
</feature>
<comment type="subcellular location">
    <subcellularLocation>
        <location evidence="1">Nucleus</location>
    </subcellularLocation>
</comment>
<dbReference type="InterPro" id="IPR001471">
    <property type="entry name" value="AP2/ERF_dom"/>
</dbReference>
<dbReference type="SMART" id="SM00380">
    <property type="entry name" value="AP2"/>
    <property type="match status" value="1"/>
</dbReference>